<reference evidence="1 2" key="1">
    <citation type="journal article" date="2020" name="Cell">
        <title>Large-Scale Comparative Analyses of Tick Genomes Elucidate Their Genetic Diversity and Vector Capacities.</title>
        <authorList>
            <consortium name="Tick Genome and Microbiome Consortium (TIGMIC)"/>
            <person name="Jia N."/>
            <person name="Wang J."/>
            <person name="Shi W."/>
            <person name="Du L."/>
            <person name="Sun Y."/>
            <person name="Zhan W."/>
            <person name="Jiang J.F."/>
            <person name="Wang Q."/>
            <person name="Zhang B."/>
            <person name="Ji P."/>
            <person name="Bell-Sakyi L."/>
            <person name="Cui X.M."/>
            <person name="Yuan T.T."/>
            <person name="Jiang B.G."/>
            <person name="Yang W.F."/>
            <person name="Lam T.T."/>
            <person name="Chang Q.C."/>
            <person name="Ding S.J."/>
            <person name="Wang X.J."/>
            <person name="Zhu J.G."/>
            <person name="Ruan X.D."/>
            <person name="Zhao L."/>
            <person name="Wei J.T."/>
            <person name="Ye R.Z."/>
            <person name="Que T.C."/>
            <person name="Du C.H."/>
            <person name="Zhou Y.H."/>
            <person name="Cheng J.X."/>
            <person name="Dai P.F."/>
            <person name="Guo W.B."/>
            <person name="Han X.H."/>
            <person name="Huang E.J."/>
            <person name="Li L.F."/>
            <person name="Wei W."/>
            <person name="Gao Y.C."/>
            <person name="Liu J.Z."/>
            <person name="Shao H.Z."/>
            <person name="Wang X."/>
            <person name="Wang C.C."/>
            <person name="Yang T.C."/>
            <person name="Huo Q.B."/>
            <person name="Li W."/>
            <person name="Chen H.Y."/>
            <person name="Chen S.E."/>
            <person name="Zhou L.G."/>
            <person name="Ni X.B."/>
            <person name="Tian J.H."/>
            <person name="Sheng Y."/>
            <person name="Liu T."/>
            <person name="Pan Y.S."/>
            <person name="Xia L.Y."/>
            <person name="Li J."/>
            <person name="Zhao F."/>
            <person name="Cao W.C."/>
        </authorList>
    </citation>
    <scope>NUCLEOTIDE SEQUENCE [LARGE SCALE GENOMIC DNA]</scope>
    <source>
        <strain evidence="1">HaeL-2018</strain>
    </source>
</reference>
<dbReference type="EMBL" id="JABSTR010000009">
    <property type="protein sequence ID" value="KAH9378718.1"/>
    <property type="molecule type" value="Genomic_DNA"/>
</dbReference>
<dbReference type="AlphaFoldDB" id="A0A9J6GJQ8"/>
<evidence type="ECO:0000313" key="2">
    <source>
        <dbReference type="Proteomes" id="UP000821853"/>
    </source>
</evidence>
<protein>
    <submittedName>
        <fullName evidence="1">Uncharacterized protein</fullName>
    </submittedName>
</protein>
<gene>
    <name evidence="1" type="ORF">HPB48_008540</name>
</gene>
<sequence length="92" mass="9805">MRGEAGVRGGKLLLLRAMGDPTAQPTCFSASLLLRGFDLDIERDSLLRDPVVDGDLVTLLLLSLLVFERFRCSPVLPAAGLLLRGPLGGVSD</sequence>
<evidence type="ECO:0000313" key="1">
    <source>
        <dbReference type="EMBL" id="KAH9378718.1"/>
    </source>
</evidence>
<dbReference type="VEuPathDB" id="VectorBase:HLOH_051312"/>
<proteinExistence type="predicted"/>
<accession>A0A9J6GJQ8</accession>
<comment type="caution">
    <text evidence="1">The sequence shown here is derived from an EMBL/GenBank/DDBJ whole genome shotgun (WGS) entry which is preliminary data.</text>
</comment>
<dbReference type="Proteomes" id="UP000821853">
    <property type="component" value="Unassembled WGS sequence"/>
</dbReference>
<name>A0A9J6GJQ8_HAELO</name>
<organism evidence="1 2">
    <name type="scientific">Haemaphysalis longicornis</name>
    <name type="common">Bush tick</name>
    <dbReference type="NCBI Taxonomy" id="44386"/>
    <lineage>
        <taxon>Eukaryota</taxon>
        <taxon>Metazoa</taxon>
        <taxon>Ecdysozoa</taxon>
        <taxon>Arthropoda</taxon>
        <taxon>Chelicerata</taxon>
        <taxon>Arachnida</taxon>
        <taxon>Acari</taxon>
        <taxon>Parasitiformes</taxon>
        <taxon>Ixodida</taxon>
        <taxon>Ixodoidea</taxon>
        <taxon>Ixodidae</taxon>
        <taxon>Haemaphysalinae</taxon>
        <taxon>Haemaphysalis</taxon>
    </lineage>
</organism>
<keyword evidence="2" id="KW-1185">Reference proteome</keyword>